<feature type="region of interest" description="Disordered" evidence="1">
    <location>
        <begin position="400"/>
        <end position="441"/>
    </location>
</feature>
<feature type="compositionally biased region" description="Basic and acidic residues" evidence="1">
    <location>
        <begin position="191"/>
        <end position="205"/>
    </location>
</feature>
<feature type="compositionally biased region" description="Basic and acidic residues" evidence="1">
    <location>
        <begin position="258"/>
        <end position="267"/>
    </location>
</feature>
<evidence type="ECO:0008006" key="4">
    <source>
        <dbReference type="Google" id="ProtNLM"/>
    </source>
</evidence>
<accession>A0AAD9T6B2</accession>
<feature type="region of interest" description="Disordered" evidence="1">
    <location>
        <begin position="171"/>
        <end position="379"/>
    </location>
</feature>
<feature type="region of interest" description="Disordered" evidence="1">
    <location>
        <begin position="1"/>
        <end position="92"/>
    </location>
</feature>
<dbReference type="AlphaFoldDB" id="A0AAD9T6B2"/>
<evidence type="ECO:0000313" key="3">
    <source>
        <dbReference type="Proteomes" id="UP001285354"/>
    </source>
</evidence>
<dbReference type="GO" id="GO:0005544">
    <property type="term" value="F:calcium-dependent phospholipid binding"/>
    <property type="evidence" value="ECO:0007669"/>
    <property type="project" value="InterPro"/>
</dbReference>
<gene>
    <name evidence="2" type="ORF">QTJ16_000339</name>
</gene>
<proteinExistence type="predicted"/>
<feature type="compositionally biased region" description="Pro residues" evidence="1">
    <location>
        <begin position="235"/>
        <end position="247"/>
    </location>
</feature>
<dbReference type="GO" id="GO:0012506">
    <property type="term" value="C:vesicle membrane"/>
    <property type="evidence" value="ECO:0007669"/>
    <property type="project" value="TreeGrafter"/>
</dbReference>
<dbReference type="PANTHER" id="PTHR10502">
    <property type="entry name" value="ANNEXIN"/>
    <property type="match status" value="1"/>
</dbReference>
<dbReference type="GO" id="GO:0005509">
    <property type="term" value="F:calcium ion binding"/>
    <property type="evidence" value="ECO:0007669"/>
    <property type="project" value="InterPro"/>
</dbReference>
<keyword evidence="3" id="KW-1185">Reference proteome</keyword>
<comment type="caution">
    <text evidence="2">The sequence shown here is derived from an EMBL/GenBank/DDBJ whole genome shotgun (WGS) entry which is preliminary data.</text>
</comment>
<feature type="compositionally biased region" description="Polar residues" evidence="1">
    <location>
        <begin position="312"/>
        <end position="338"/>
    </location>
</feature>
<feature type="compositionally biased region" description="Low complexity" evidence="1">
    <location>
        <begin position="411"/>
        <end position="426"/>
    </location>
</feature>
<evidence type="ECO:0000256" key="1">
    <source>
        <dbReference type="SAM" id="MobiDB-lite"/>
    </source>
</evidence>
<dbReference type="Gene3D" id="1.10.220.10">
    <property type="entry name" value="Annexin"/>
    <property type="match status" value="3"/>
</dbReference>
<dbReference type="EMBL" id="JAUBYV010000001">
    <property type="protein sequence ID" value="KAK2629519.1"/>
    <property type="molecule type" value="Genomic_DNA"/>
</dbReference>
<dbReference type="GO" id="GO:0005737">
    <property type="term" value="C:cytoplasm"/>
    <property type="evidence" value="ECO:0007669"/>
    <property type="project" value="TreeGrafter"/>
</dbReference>
<organism evidence="2 3">
    <name type="scientific">Diplocarpon rosae</name>
    <dbReference type="NCBI Taxonomy" id="946125"/>
    <lineage>
        <taxon>Eukaryota</taxon>
        <taxon>Fungi</taxon>
        <taxon>Dikarya</taxon>
        <taxon>Ascomycota</taxon>
        <taxon>Pezizomycotina</taxon>
        <taxon>Leotiomycetes</taxon>
        <taxon>Helotiales</taxon>
        <taxon>Drepanopezizaceae</taxon>
        <taxon>Diplocarpon</taxon>
    </lineage>
</organism>
<dbReference type="GO" id="GO:0001786">
    <property type="term" value="F:phosphatidylserine binding"/>
    <property type="evidence" value="ECO:0007669"/>
    <property type="project" value="TreeGrafter"/>
</dbReference>
<feature type="compositionally biased region" description="Basic and acidic residues" evidence="1">
    <location>
        <begin position="42"/>
        <end position="51"/>
    </location>
</feature>
<dbReference type="SUPFAM" id="SSF47874">
    <property type="entry name" value="Annexin"/>
    <property type="match status" value="1"/>
</dbReference>
<evidence type="ECO:0000313" key="2">
    <source>
        <dbReference type="EMBL" id="KAK2629519.1"/>
    </source>
</evidence>
<reference evidence="2" key="1">
    <citation type="submission" date="2023-06" db="EMBL/GenBank/DDBJ databases">
        <title>Draft genome of Marssonina rosae.</title>
        <authorList>
            <person name="Cheng Q."/>
        </authorList>
    </citation>
    <scope>NUCLEOTIDE SEQUENCE</scope>
    <source>
        <strain evidence="2">R4</strain>
    </source>
</reference>
<dbReference type="GO" id="GO:0005634">
    <property type="term" value="C:nucleus"/>
    <property type="evidence" value="ECO:0007669"/>
    <property type="project" value="TreeGrafter"/>
</dbReference>
<feature type="compositionally biased region" description="Pro residues" evidence="1">
    <location>
        <begin position="400"/>
        <end position="409"/>
    </location>
</feature>
<dbReference type="InterPro" id="IPR037104">
    <property type="entry name" value="Annexin_sf"/>
</dbReference>
<dbReference type="PANTHER" id="PTHR10502:SF107">
    <property type="entry name" value="ANNEXIN ANXC4 (AFU_ORTHOLOGUE AFUA_3G07020)"/>
    <property type="match status" value="1"/>
</dbReference>
<dbReference type="Proteomes" id="UP001285354">
    <property type="component" value="Unassembled WGS sequence"/>
</dbReference>
<feature type="compositionally biased region" description="Basic residues" evidence="1">
    <location>
        <begin position="11"/>
        <end position="28"/>
    </location>
</feature>
<name>A0AAD9T6B2_9HELO</name>
<dbReference type="GO" id="GO:0005886">
    <property type="term" value="C:plasma membrane"/>
    <property type="evidence" value="ECO:0007669"/>
    <property type="project" value="TreeGrafter"/>
</dbReference>
<feature type="compositionally biased region" description="Basic and acidic residues" evidence="1">
    <location>
        <begin position="1"/>
        <end position="10"/>
    </location>
</feature>
<protein>
    <recommendedName>
        <fullName evidence="4">Annexin ANXC4</fullName>
    </recommendedName>
</protein>
<sequence length="784" mass="87568">MSLDPRDDRRRGRSKSPGRRKSSRSRSRVKAEVDQPQVETARLPREYKERSGSVGYGYDYSRGEALGRGGGRGDGVTAEPRGYSGGIWSGGSEQYRDLREGAGFGPGLGSGSGYNPPTAGYAMPGAFGGDTTPIMRYEAARGRGLEGTEKRKEMEYYPDQGYLGQEYSALVPPSSTSQYKPDAQRYGQAGEYDRRHEDHSRERGVSFKASIGNHTISAAAGYVKPPSPSGFLPTTPKPDPLAYPEPQSPAGRQYSEPAKWEYAKPDESISYSKRQDPVYNSVGGYGDDARRGRGYSPPRQEYRHGSRASPLIRSSSRSRYGSEQQYISDPARSSQSKIVTVEPGRRRDASPNPASLTPRMHSLSVSTGHHGGPALNLSTAPGSPLLEAYHGTYQSISPMPSPLMMPPHPNSDISLIEPLSPSSSDSDSYRRDQKSRRTARFHDPETEAAIFAKALKGEKRTPDTAPLIEILPGLTHEQVLSLRVEYKKIVKTGSEKKGVNVAKHIKLRLKDEDPILMKACYACALGRWESEAYWANFWYQGEKSRRELLIESLMGRPNAEIRAIKAGFSDKKYSDSLIKCMKTELKEDKFKKAVLMVLEERKVEERPGARVDGALVDEDVRDLYRAVKSERGGESAMIGIVCVRSDDHLREVLRTYQAVHRANFAKEMLRKSGNLVGELLAHILNGVINKPVRDALLLHHALSLSQSQSKSERDNLRTELLISRLVRYHWDRPHMELVKKAYRERYGVELQRAVREGTRGEWGLFCEGLCVRRMGDEVRQVRGW</sequence>